<feature type="compositionally biased region" description="Basic residues" evidence="1">
    <location>
        <begin position="120"/>
        <end position="129"/>
    </location>
</feature>
<dbReference type="AlphaFoldDB" id="A0AAV1IBR1"/>
<feature type="region of interest" description="Disordered" evidence="1">
    <location>
        <begin position="120"/>
        <end position="153"/>
    </location>
</feature>
<comment type="caution">
    <text evidence="2">The sequence shown here is derived from an EMBL/GenBank/DDBJ whole genome shotgun (WGS) entry which is preliminary data.</text>
</comment>
<feature type="compositionally biased region" description="Low complexity" evidence="1">
    <location>
        <begin position="135"/>
        <end position="146"/>
    </location>
</feature>
<name>A0AAV1IBR1_9CHLO</name>
<protein>
    <submittedName>
        <fullName evidence="2">Uncharacterized protein</fullName>
    </submittedName>
</protein>
<feature type="region of interest" description="Disordered" evidence="1">
    <location>
        <begin position="209"/>
        <end position="236"/>
    </location>
</feature>
<proteinExistence type="predicted"/>
<keyword evidence="3" id="KW-1185">Reference proteome</keyword>
<evidence type="ECO:0000256" key="1">
    <source>
        <dbReference type="SAM" id="MobiDB-lite"/>
    </source>
</evidence>
<dbReference type="Proteomes" id="UP001314263">
    <property type="component" value="Unassembled WGS sequence"/>
</dbReference>
<sequence>MAETSGCPHKTESLSCTHTDFEARLRLLLQQAAMSRSLQPDCHTLPGDTSQQRALKVEKRPAVWVDEPAEPCCLVPELHNPFCTCACKVGILKSMSAPVSHRPTQPPAAFKDLPYRHLSHQLSRKRSKSNPRSLAAANSAEGSAENFGPGNDSLLSGEVDAGMLVDGAYLDGADAEDTSGPLSATLAVQVWPTPVFRMPRSAFADLTGLPGRSRARGAGDESENEVSMAGPHLAHA</sequence>
<gene>
    <name evidence="2" type="ORF">CVIRNUC_006467</name>
</gene>
<accession>A0AAV1IBR1</accession>
<dbReference type="EMBL" id="CAUYUE010000008">
    <property type="protein sequence ID" value="CAK0783268.1"/>
    <property type="molecule type" value="Genomic_DNA"/>
</dbReference>
<organism evidence="2 3">
    <name type="scientific">Coccomyxa viridis</name>
    <dbReference type="NCBI Taxonomy" id="1274662"/>
    <lineage>
        <taxon>Eukaryota</taxon>
        <taxon>Viridiplantae</taxon>
        <taxon>Chlorophyta</taxon>
        <taxon>core chlorophytes</taxon>
        <taxon>Trebouxiophyceae</taxon>
        <taxon>Trebouxiophyceae incertae sedis</taxon>
        <taxon>Coccomyxaceae</taxon>
        <taxon>Coccomyxa</taxon>
    </lineage>
</organism>
<evidence type="ECO:0000313" key="2">
    <source>
        <dbReference type="EMBL" id="CAK0783268.1"/>
    </source>
</evidence>
<evidence type="ECO:0000313" key="3">
    <source>
        <dbReference type="Proteomes" id="UP001314263"/>
    </source>
</evidence>
<reference evidence="2 3" key="1">
    <citation type="submission" date="2023-10" db="EMBL/GenBank/DDBJ databases">
        <authorList>
            <person name="Maclean D."/>
            <person name="Macfadyen A."/>
        </authorList>
    </citation>
    <scope>NUCLEOTIDE SEQUENCE [LARGE SCALE GENOMIC DNA]</scope>
</reference>